<dbReference type="EMBL" id="JABSWW010000001">
    <property type="protein sequence ID" value="NRT91855.1"/>
    <property type="molecule type" value="Genomic_DNA"/>
</dbReference>
<sequence length="109" mass="12251">MNVDLYYKGITKIISNYALHHLTTEYKKRAIAKMVSIGGASLDRIIIGDLMFFESPDNYQNEFSLVGYGPEVDSPSSVDELVNCLSNFNFQTEVHKLHPLVGVIIANRN</sequence>
<proteinExistence type="predicted"/>
<gene>
    <name evidence="1" type="ORF">B0H41_005534</name>
</gene>
<dbReference type="RefSeq" id="WP_241415094.1">
    <property type="nucleotide sequence ID" value="NZ_JABSWW010000001.1"/>
</dbReference>
<comment type="caution">
    <text evidence="1">The sequence shown here is derived from an EMBL/GenBank/DDBJ whole genome shotgun (WGS) entry which is preliminary data.</text>
</comment>
<evidence type="ECO:0000313" key="2">
    <source>
        <dbReference type="Proteomes" id="UP001193748"/>
    </source>
</evidence>
<evidence type="ECO:0000313" key="1">
    <source>
        <dbReference type="EMBL" id="NRT91855.1"/>
    </source>
</evidence>
<accession>A0AAX0B9E0</accession>
<name>A0AAX0B9E0_CLOBE</name>
<reference evidence="1" key="2">
    <citation type="journal article" date="2022" name="Nat. Biotechnol.">
        <title>Carbon-negative production of acetone and isopropanol by gas fermentation at industrial pilot scale.</title>
        <authorList>
            <person name="Liew F.E."/>
            <person name="Nogle R."/>
            <person name="Abdalla T."/>
            <person name="Rasor B.J."/>
            <person name="Canter C."/>
            <person name="Jensen R.O."/>
            <person name="Wang L."/>
            <person name="Strutz J."/>
            <person name="Chirania P."/>
            <person name="De Tissera S."/>
            <person name="Mueller A.P."/>
            <person name="Ruan Z."/>
            <person name="Gao A."/>
            <person name="Tran L."/>
            <person name="Engle N.L."/>
            <person name="Bromley J.C."/>
            <person name="Daniell J."/>
            <person name="Conrado R."/>
            <person name="Tschaplinski T.J."/>
            <person name="Giannone R.J."/>
            <person name="Hettich R.L."/>
            <person name="Karim A.S."/>
            <person name="Simpson S.D."/>
            <person name="Brown S.D."/>
            <person name="Leang C."/>
            <person name="Jewett M.C."/>
            <person name="Kopke M."/>
        </authorList>
    </citation>
    <scope>NUCLEOTIDE SEQUENCE</scope>
    <source>
        <strain evidence="1">DJ080</strain>
    </source>
</reference>
<dbReference type="Proteomes" id="UP001193748">
    <property type="component" value="Unassembled WGS sequence"/>
</dbReference>
<protein>
    <submittedName>
        <fullName evidence="1">Uncharacterized protein</fullName>
    </submittedName>
</protein>
<reference evidence="1" key="1">
    <citation type="submission" date="2020-05" db="EMBL/GenBank/DDBJ databases">
        <authorList>
            <person name="Brown S."/>
            <person name="Huntemann M."/>
            <person name="Clum A."/>
            <person name="Spunde A."/>
            <person name="Palaniappan K."/>
            <person name="Ritter S."/>
            <person name="Mikhailova N."/>
            <person name="Chen I.-M."/>
            <person name="Stamatis D."/>
            <person name="Reddy T."/>
            <person name="O'Malley R."/>
            <person name="Daum C."/>
            <person name="Shapiro N."/>
            <person name="Ivanova N."/>
            <person name="Kyrpides N."/>
            <person name="Woyke T."/>
        </authorList>
    </citation>
    <scope>NUCLEOTIDE SEQUENCE</scope>
    <source>
        <strain evidence="1">DJ080</strain>
    </source>
</reference>
<organism evidence="1 2">
    <name type="scientific">Clostridium beijerinckii</name>
    <name type="common">Clostridium MP</name>
    <dbReference type="NCBI Taxonomy" id="1520"/>
    <lineage>
        <taxon>Bacteria</taxon>
        <taxon>Bacillati</taxon>
        <taxon>Bacillota</taxon>
        <taxon>Clostridia</taxon>
        <taxon>Eubacteriales</taxon>
        <taxon>Clostridiaceae</taxon>
        <taxon>Clostridium</taxon>
    </lineage>
</organism>
<dbReference type="AlphaFoldDB" id="A0AAX0B9E0"/>